<keyword evidence="4" id="KW-1185">Reference proteome</keyword>
<dbReference type="EMBL" id="KB456270">
    <property type="protein sequence ID" value="EMF08819.1"/>
    <property type="molecule type" value="Genomic_DNA"/>
</dbReference>
<keyword evidence="2" id="KW-0732">Signal</keyword>
<protein>
    <submittedName>
        <fullName evidence="3">Uncharacterized protein</fullName>
    </submittedName>
</protein>
<feature type="compositionally biased region" description="Basic residues" evidence="1">
    <location>
        <begin position="77"/>
        <end position="88"/>
    </location>
</feature>
<evidence type="ECO:0000256" key="2">
    <source>
        <dbReference type="SAM" id="SignalP"/>
    </source>
</evidence>
<feature type="region of interest" description="Disordered" evidence="1">
    <location>
        <begin position="77"/>
        <end position="150"/>
    </location>
</feature>
<feature type="signal peptide" evidence="2">
    <location>
        <begin position="1"/>
        <end position="21"/>
    </location>
</feature>
<evidence type="ECO:0000313" key="3">
    <source>
        <dbReference type="EMBL" id="EMF08819.1"/>
    </source>
</evidence>
<sequence>MMLGLLIQYGIIFAASTQAAAVKPCKHAHAHPLAALYDGAAAPPTNQEYSPERLEKPATHSEAVMAELKRLSDVHRHTRLHLHHHHINHSKEPTTPIDDAASHDEPSLTIAEPVTESHEQQQLPSDLLTEQEQEQTQTTSEESEKQDLKR</sequence>
<dbReference type="AlphaFoldDB" id="M3ATH8"/>
<dbReference type="Proteomes" id="UP000016931">
    <property type="component" value="Unassembled WGS sequence"/>
</dbReference>
<accession>M3ATH8</accession>
<evidence type="ECO:0000313" key="4">
    <source>
        <dbReference type="Proteomes" id="UP000016931"/>
    </source>
</evidence>
<evidence type="ECO:0000256" key="1">
    <source>
        <dbReference type="SAM" id="MobiDB-lite"/>
    </source>
</evidence>
<organism evidence="3 4">
    <name type="scientific">Sphaerulina musiva (strain SO2202)</name>
    <name type="common">Poplar stem canker fungus</name>
    <name type="synonym">Septoria musiva</name>
    <dbReference type="NCBI Taxonomy" id="692275"/>
    <lineage>
        <taxon>Eukaryota</taxon>
        <taxon>Fungi</taxon>
        <taxon>Dikarya</taxon>
        <taxon>Ascomycota</taxon>
        <taxon>Pezizomycotina</taxon>
        <taxon>Dothideomycetes</taxon>
        <taxon>Dothideomycetidae</taxon>
        <taxon>Mycosphaerellales</taxon>
        <taxon>Mycosphaerellaceae</taxon>
        <taxon>Sphaerulina</taxon>
    </lineage>
</organism>
<dbReference type="HOGENOM" id="CLU_1741721_0_0_1"/>
<name>M3ATH8_SPHMS</name>
<reference evidence="3 4" key="1">
    <citation type="journal article" date="2012" name="PLoS Pathog.">
        <title>Diverse lifestyles and strategies of plant pathogenesis encoded in the genomes of eighteen Dothideomycetes fungi.</title>
        <authorList>
            <person name="Ohm R.A."/>
            <person name="Feau N."/>
            <person name="Henrissat B."/>
            <person name="Schoch C.L."/>
            <person name="Horwitz B.A."/>
            <person name="Barry K.W."/>
            <person name="Condon B.J."/>
            <person name="Copeland A.C."/>
            <person name="Dhillon B."/>
            <person name="Glaser F."/>
            <person name="Hesse C.N."/>
            <person name="Kosti I."/>
            <person name="LaButti K."/>
            <person name="Lindquist E.A."/>
            <person name="Lucas S."/>
            <person name="Salamov A.A."/>
            <person name="Bradshaw R.E."/>
            <person name="Ciuffetti L."/>
            <person name="Hamelin R.C."/>
            <person name="Kema G.H.J."/>
            <person name="Lawrence C."/>
            <person name="Scott J.A."/>
            <person name="Spatafora J.W."/>
            <person name="Turgeon B.G."/>
            <person name="de Wit P.J.G.M."/>
            <person name="Zhong S."/>
            <person name="Goodwin S.B."/>
            <person name="Grigoriev I.V."/>
        </authorList>
    </citation>
    <scope>NUCLEOTIDE SEQUENCE [LARGE SCALE GENOMIC DNA]</scope>
    <source>
        <strain evidence="3 4">SO2202</strain>
    </source>
</reference>
<gene>
    <name evidence="3" type="ORF">SEPMUDRAFT_136170</name>
</gene>
<dbReference type="RefSeq" id="XP_016756940.1">
    <property type="nucleotide sequence ID" value="XM_016902759.1"/>
</dbReference>
<feature type="chain" id="PRO_5004031796" evidence="2">
    <location>
        <begin position="22"/>
        <end position="150"/>
    </location>
</feature>
<proteinExistence type="predicted"/>
<dbReference type="GeneID" id="27899896"/>